<dbReference type="InterPro" id="IPR029058">
    <property type="entry name" value="AB_hydrolase_fold"/>
</dbReference>
<comment type="caution">
    <text evidence="5">The sequence shown here is derived from an EMBL/GenBank/DDBJ whole genome shotgun (WGS) entry which is preliminary data.</text>
</comment>
<dbReference type="Gene3D" id="3.40.50.1820">
    <property type="entry name" value="alpha/beta hydrolase"/>
    <property type="match status" value="1"/>
</dbReference>
<keyword evidence="1" id="KW-0378">Hydrolase</keyword>
<dbReference type="OrthoDB" id="408373at2759"/>
<name>A0A8S1EZL7_9PELO</name>
<organism evidence="5 6">
    <name type="scientific">Caenorhabditis bovis</name>
    <dbReference type="NCBI Taxonomy" id="2654633"/>
    <lineage>
        <taxon>Eukaryota</taxon>
        <taxon>Metazoa</taxon>
        <taxon>Ecdysozoa</taxon>
        <taxon>Nematoda</taxon>
        <taxon>Chromadorea</taxon>
        <taxon>Rhabditida</taxon>
        <taxon>Rhabditina</taxon>
        <taxon>Rhabditomorpha</taxon>
        <taxon>Rhabditoidea</taxon>
        <taxon>Rhabditidae</taxon>
        <taxon>Peloderinae</taxon>
        <taxon>Caenorhabditis</taxon>
    </lineage>
</organism>
<dbReference type="Pfam" id="PF00561">
    <property type="entry name" value="Abhydrolase_1"/>
    <property type="match status" value="1"/>
</dbReference>
<evidence type="ECO:0000259" key="4">
    <source>
        <dbReference type="Pfam" id="PF00561"/>
    </source>
</evidence>
<reference evidence="5 6" key="1">
    <citation type="submission" date="2020-04" db="EMBL/GenBank/DDBJ databases">
        <authorList>
            <person name="Laetsch R D."/>
            <person name="Stevens L."/>
            <person name="Kumar S."/>
            <person name="Blaxter L. M."/>
        </authorList>
    </citation>
    <scope>NUCLEOTIDE SEQUENCE [LARGE SCALE GENOMIC DNA]</scope>
</reference>
<dbReference type="EMBL" id="CADEPM010000004">
    <property type="protein sequence ID" value="CAB3404960.1"/>
    <property type="molecule type" value="Genomic_DNA"/>
</dbReference>
<evidence type="ECO:0000313" key="5">
    <source>
        <dbReference type="EMBL" id="CAB3404960.1"/>
    </source>
</evidence>
<dbReference type="PRINTS" id="PR00111">
    <property type="entry name" value="ABHYDROLASE"/>
</dbReference>
<evidence type="ECO:0000256" key="2">
    <source>
        <dbReference type="ARBA" id="ARBA00038334"/>
    </source>
</evidence>
<keyword evidence="6" id="KW-1185">Reference proteome</keyword>
<dbReference type="Proteomes" id="UP000494206">
    <property type="component" value="Unassembled WGS sequence"/>
</dbReference>
<dbReference type="AlphaFoldDB" id="A0A8S1EZL7"/>
<gene>
    <name evidence="5" type="ORF">CBOVIS_LOCUS7216</name>
</gene>
<dbReference type="GO" id="GO:0004301">
    <property type="term" value="F:epoxide hydrolase activity"/>
    <property type="evidence" value="ECO:0007669"/>
    <property type="project" value="UniProtKB-ARBA"/>
</dbReference>
<keyword evidence="3" id="KW-1133">Transmembrane helix</keyword>
<feature type="transmembrane region" description="Helical" evidence="3">
    <location>
        <begin position="6"/>
        <end position="29"/>
    </location>
</feature>
<feature type="domain" description="AB hydrolase-1" evidence="4">
    <location>
        <begin position="72"/>
        <end position="321"/>
    </location>
</feature>
<evidence type="ECO:0000256" key="3">
    <source>
        <dbReference type="SAM" id="Phobius"/>
    </source>
</evidence>
<accession>A0A8S1EZL7</accession>
<proteinExistence type="inferred from homology"/>
<keyword evidence="3" id="KW-0472">Membrane</keyword>
<dbReference type="SUPFAM" id="SSF53474">
    <property type="entry name" value="alpha/beta-Hydrolases"/>
    <property type="match status" value="1"/>
</dbReference>
<dbReference type="PANTHER" id="PTHR43329">
    <property type="entry name" value="EPOXIDE HYDROLASE"/>
    <property type="match status" value="1"/>
</dbReference>
<protein>
    <recommendedName>
        <fullName evidence="4">AB hydrolase-1 domain-containing protein</fullName>
    </recommendedName>
</protein>
<keyword evidence="3" id="KW-0812">Transmembrane</keyword>
<evidence type="ECO:0000256" key="1">
    <source>
        <dbReference type="ARBA" id="ARBA00022801"/>
    </source>
</evidence>
<sequence length="336" mass="39618">MIVNRFTIVIYQIFFTAVVAIPIILGILTKGTRYFAQKKREKPKCLEGWDSRFIQLKNIRLHYVQTGSDDKPLMLFVHGYPEFWYSWRFQLKEFQHDYRCVAIDQRGFNLSDKPPRIEDYNVRELTNDVKNFIEALGYKSAIIVGHDWGGAIAWLFAEYYPEMVEKLIFLNITRPATLVNHFRNSYEQFKKSWYFFFYQTPKLPEILSNAEDMKLLEFFFRSKEMGIRNQENFTDEDLEAWKYAYSNNGASFEYPINYYRNMFDSTSLYGEEDILNMPVLVIWGTDDAALGKELAGLSLKKLTNGRAEYVPGASHWVQQDAPEVVNKLMREFLAQQ</sequence>
<evidence type="ECO:0000313" key="6">
    <source>
        <dbReference type="Proteomes" id="UP000494206"/>
    </source>
</evidence>
<dbReference type="PRINTS" id="PR00412">
    <property type="entry name" value="EPOXHYDRLASE"/>
</dbReference>
<dbReference type="InterPro" id="IPR000073">
    <property type="entry name" value="AB_hydrolase_1"/>
</dbReference>
<comment type="similarity">
    <text evidence="2">Belongs to the AB hydrolase superfamily. Epoxide hydrolase family.</text>
</comment>
<dbReference type="InterPro" id="IPR000639">
    <property type="entry name" value="Epox_hydrolase-like"/>
</dbReference>